<dbReference type="AlphaFoldDB" id="A0AAV7ZMB3"/>
<dbReference type="EMBL" id="JANTQA010000023">
    <property type="protein sequence ID" value="KAJ3443142.1"/>
    <property type="molecule type" value="Genomic_DNA"/>
</dbReference>
<dbReference type="Proteomes" id="UP001146793">
    <property type="component" value="Unassembled WGS sequence"/>
</dbReference>
<evidence type="ECO:0000313" key="2">
    <source>
        <dbReference type="EMBL" id="KAJ3443142.1"/>
    </source>
</evidence>
<sequence>MSVSTILSEDLQNHPNLESIKRYFQTTKSYIDRFHELRKLRSHCFVGLLESHLTKEWIQDNKSKVMPDAPQKIKIKKDCISDLSFLTQRSRRTIERGVSAFFKKNFKLTNCSFYSRDWLIFKIPSPMDEKRFQTRQRRNNSPSTSKEKKSEKGTYGNVTKPKSKNYKINKNLETKVTAQRKIMNKTKPTHGKNIQEMEKQPNTKNIQNDQRKIHNWDPKENFMNRKRKSFDRHFPKNSPKNLTESTVSQKKQLKKTNDWNYGILKIDLFPSVTICQNNWLYHFENEFGLKC</sequence>
<protein>
    <submittedName>
        <fullName evidence="2">Uncharacterized protein</fullName>
    </submittedName>
</protein>
<feature type="region of interest" description="Disordered" evidence="1">
    <location>
        <begin position="130"/>
        <end position="164"/>
    </location>
</feature>
<evidence type="ECO:0000256" key="1">
    <source>
        <dbReference type="SAM" id="MobiDB-lite"/>
    </source>
</evidence>
<evidence type="ECO:0000313" key="3">
    <source>
        <dbReference type="Proteomes" id="UP001146793"/>
    </source>
</evidence>
<reference evidence="2" key="1">
    <citation type="submission" date="2022-08" db="EMBL/GenBank/DDBJ databases">
        <title>Novel sulphate-reducing endosymbionts in the free-living metamonad Anaeramoeba.</title>
        <authorList>
            <person name="Jerlstrom-Hultqvist J."/>
            <person name="Cepicka I."/>
            <person name="Gallot-Lavallee L."/>
            <person name="Salas-Leiva D."/>
            <person name="Curtis B.A."/>
            <person name="Zahonova K."/>
            <person name="Pipaliya S."/>
            <person name="Dacks J."/>
            <person name="Roger A.J."/>
        </authorList>
    </citation>
    <scope>NUCLEOTIDE SEQUENCE</scope>
    <source>
        <strain evidence="2">Busselton2</strain>
    </source>
</reference>
<name>A0AAV7ZMB3_9EUKA</name>
<comment type="caution">
    <text evidence="2">The sequence shown here is derived from an EMBL/GenBank/DDBJ whole genome shotgun (WGS) entry which is preliminary data.</text>
</comment>
<accession>A0AAV7ZMB3</accession>
<gene>
    <name evidence="2" type="ORF">M0812_08973</name>
</gene>
<proteinExistence type="predicted"/>
<organism evidence="2 3">
    <name type="scientific">Anaeramoeba flamelloides</name>
    <dbReference type="NCBI Taxonomy" id="1746091"/>
    <lineage>
        <taxon>Eukaryota</taxon>
        <taxon>Metamonada</taxon>
        <taxon>Anaeramoebidae</taxon>
        <taxon>Anaeramoeba</taxon>
    </lineage>
</organism>